<dbReference type="AlphaFoldDB" id="A0A0D0C453"/>
<accession>A0A0D0C453</accession>
<feature type="non-terminal residue" evidence="2">
    <location>
        <position position="1"/>
    </location>
</feature>
<dbReference type="OrthoDB" id="2650158at2759"/>
<evidence type="ECO:0000313" key="2">
    <source>
        <dbReference type="EMBL" id="KIK52597.1"/>
    </source>
</evidence>
<proteinExistence type="predicted"/>
<dbReference type="EMBL" id="KN834840">
    <property type="protein sequence ID" value="KIK52597.1"/>
    <property type="molecule type" value="Genomic_DNA"/>
</dbReference>
<keyword evidence="3" id="KW-1185">Reference proteome</keyword>
<gene>
    <name evidence="2" type="ORF">GYMLUDRAFT_179968</name>
</gene>
<sequence>ALCMEAALNAIQRKYPQIDKLNDCLLLKPEEISVGLKEIKILIKSMFVFCLNCFFFDIFIHMLKTFYCERAE</sequence>
<feature type="transmembrane region" description="Helical" evidence="1">
    <location>
        <begin position="41"/>
        <end position="60"/>
    </location>
</feature>
<reference evidence="2 3" key="1">
    <citation type="submission" date="2014-04" db="EMBL/GenBank/DDBJ databases">
        <title>Evolutionary Origins and Diversification of the Mycorrhizal Mutualists.</title>
        <authorList>
            <consortium name="DOE Joint Genome Institute"/>
            <consortium name="Mycorrhizal Genomics Consortium"/>
            <person name="Kohler A."/>
            <person name="Kuo A."/>
            <person name="Nagy L.G."/>
            <person name="Floudas D."/>
            <person name="Copeland A."/>
            <person name="Barry K.W."/>
            <person name="Cichocki N."/>
            <person name="Veneault-Fourrey C."/>
            <person name="LaButti K."/>
            <person name="Lindquist E.A."/>
            <person name="Lipzen A."/>
            <person name="Lundell T."/>
            <person name="Morin E."/>
            <person name="Murat C."/>
            <person name="Riley R."/>
            <person name="Ohm R."/>
            <person name="Sun H."/>
            <person name="Tunlid A."/>
            <person name="Henrissat B."/>
            <person name="Grigoriev I.V."/>
            <person name="Hibbett D.S."/>
            <person name="Martin F."/>
        </authorList>
    </citation>
    <scope>NUCLEOTIDE SEQUENCE [LARGE SCALE GENOMIC DNA]</scope>
    <source>
        <strain evidence="2 3">FD-317 M1</strain>
    </source>
</reference>
<name>A0A0D0C453_9AGAR</name>
<dbReference type="Proteomes" id="UP000053593">
    <property type="component" value="Unassembled WGS sequence"/>
</dbReference>
<dbReference type="HOGENOM" id="CLU_202724_0_0_1"/>
<evidence type="ECO:0000256" key="1">
    <source>
        <dbReference type="SAM" id="Phobius"/>
    </source>
</evidence>
<keyword evidence="1" id="KW-0472">Membrane</keyword>
<keyword evidence="1" id="KW-1133">Transmembrane helix</keyword>
<organism evidence="2 3">
    <name type="scientific">Collybiopsis luxurians FD-317 M1</name>
    <dbReference type="NCBI Taxonomy" id="944289"/>
    <lineage>
        <taxon>Eukaryota</taxon>
        <taxon>Fungi</taxon>
        <taxon>Dikarya</taxon>
        <taxon>Basidiomycota</taxon>
        <taxon>Agaricomycotina</taxon>
        <taxon>Agaricomycetes</taxon>
        <taxon>Agaricomycetidae</taxon>
        <taxon>Agaricales</taxon>
        <taxon>Marasmiineae</taxon>
        <taxon>Omphalotaceae</taxon>
        <taxon>Collybiopsis</taxon>
        <taxon>Collybiopsis luxurians</taxon>
    </lineage>
</organism>
<evidence type="ECO:0000313" key="3">
    <source>
        <dbReference type="Proteomes" id="UP000053593"/>
    </source>
</evidence>
<keyword evidence="1" id="KW-0812">Transmembrane</keyword>
<protein>
    <submittedName>
        <fullName evidence="2">Uncharacterized protein</fullName>
    </submittedName>
</protein>